<dbReference type="AlphaFoldDB" id="A0A381VP28"/>
<protein>
    <recommendedName>
        <fullName evidence="3">Sulfatase N-terminal domain-containing protein</fullName>
    </recommendedName>
</protein>
<evidence type="ECO:0000256" key="2">
    <source>
        <dbReference type="ARBA" id="ARBA00022801"/>
    </source>
</evidence>
<dbReference type="EMBL" id="UINC01009384">
    <property type="protein sequence ID" value="SVA42085.1"/>
    <property type="molecule type" value="Genomic_DNA"/>
</dbReference>
<accession>A0A381VP28</accession>
<organism evidence="4">
    <name type="scientific">marine metagenome</name>
    <dbReference type="NCBI Taxonomy" id="408172"/>
    <lineage>
        <taxon>unclassified sequences</taxon>
        <taxon>metagenomes</taxon>
        <taxon>ecological metagenomes</taxon>
    </lineage>
</organism>
<name>A0A381VP28_9ZZZZ</name>
<dbReference type="Pfam" id="PF00884">
    <property type="entry name" value="Sulfatase"/>
    <property type="match status" value="1"/>
</dbReference>
<evidence type="ECO:0000256" key="1">
    <source>
        <dbReference type="ARBA" id="ARBA00022723"/>
    </source>
</evidence>
<sequence length="528" mass="59553">MRQDQPNYIFFISDQHRADHLGCYGNSQVKTPNIDRLAQSGTRFENFYVANPFCMPNRASLMTGRMPSLHRARTNGNPLPLESRTFVKSLREAGYRTALIGKSHLQNMTGQPRAHTPQEALGKDGQVFEAFEHDLYSADYDNENSRLWRENALHTVRTPFYGFDHVDLCTEHGDRVGGSYARWLAGKHPDPDTLRGPANALPDETIVTPQAWRTRVPEELYPSRYIADQTCEHLERLASEREGGPFFIQCSFPDPHHPFTPPGRYWSMYDPASIPLPESFGQGDSPMLRYMRESLTRGEANRTGTLPYAVNEREAREATALTYGMITLVDDAIGQVCSTLQTTGLAENTVLVFTTDHGDFMGDHGIMLKGPLHYRGLIRVPLIWSDPGAESEPVVNSLAQSIDIPATFLERSGIQPYYGMQGTGLVRTIYDRQPDARDALLIEDDRELIYLGFDCPQRVRTVVTQTARLTVYQPAEWGELYDFAADPLEVTNLWNDPAHQELQAMMTARLLELVIGFQDWAPLPTGRA</sequence>
<dbReference type="GO" id="GO:0005737">
    <property type="term" value="C:cytoplasm"/>
    <property type="evidence" value="ECO:0007669"/>
    <property type="project" value="TreeGrafter"/>
</dbReference>
<dbReference type="SUPFAM" id="SSF53649">
    <property type="entry name" value="Alkaline phosphatase-like"/>
    <property type="match status" value="1"/>
</dbReference>
<dbReference type="GO" id="GO:0046872">
    <property type="term" value="F:metal ion binding"/>
    <property type="evidence" value="ECO:0007669"/>
    <property type="project" value="UniProtKB-KW"/>
</dbReference>
<dbReference type="PANTHER" id="PTHR45953">
    <property type="entry name" value="IDURONATE 2-SULFATASE"/>
    <property type="match status" value="1"/>
</dbReference>
<evidence type="ECO:0000259" key="3">
    <source>
        <dbReference type="Pfam" id="PF00884"/>
    </source>
</evidence>
<gene>
    <name evidence="4" type="ORF">METZ01_LOCUS94939</name>
</gene>
<evidence type="ECO:0000313" key="4">
    <source>
        <dbReference type="EMBL" id="SVA42085.1"/>
    </source>
</evidence>
<dbReference type="PANTHER" id="PTHR45953:SF1">
    <property type="entry name" value="IDURONATE 2-SULFATASE"/>
    <property type="match status" value="1"/>
</dbReference>
<dbReference type="Gene3D" id="3.40.720.10">
    <property type="entry name" value="Alkaline Phosphatase, subunit A"/>
    <property type="match status" value="1"/>
</dbReference>
<keyword evidence="2" id="KW-0378">Hydrolase</keyword>
<dbReference type="InterPro" id="IPR000917">
    <property type="entry name" value="Sulfatase_N"/>
</dbReference>
<keyword evidence="1" id="KW-0479">Metal-binding</keyword>
<dbReference type="InterPro" id="IPR017850">
    <property type="entry name" value="Alkaline_phosphatase_core_sf"/>
</dbReference>
<proteinExistence type="predicted"/>
<dbReference type="GO" id="GO:0008484">
    <property type="term" value="F:sulfuric ester hydrolase activity"/>
    <property type="evidence" value="ECO:0007669"/>
    <property type="project" value="TreeGrafter"/>
</dbReference>
<reference evidence="4" key="1">
    <citation type="submission" date="2018-05" db="EMBL/GenBank/DDBJ databases">
        <authorList>
            <person name="Lanie J.A."/>
            <person name="Ng W.-L."/>
            <person name="Kazmierczak K.M."/>
            <person name="Andrzejewski T.M."/>
            <person name="Davidsen T.M."/>
            <person name="Wayne K.J."/>
            <person name="Tettelin H."/>
            <person name="Glass J.I."/>
            <person name="Rusch D."/>
            <person name="Podicherti R."/>
            <person name="Tsui H.-C.T."/>
            <person name="Winkler M.E."/>
        </authorList>
    </citation>
    <scope>NUCLEOTIDE SEQUENCE</scope>
</reference>
<feature type="domain" description="Sulfatase N-terminal" evidence="3">
    <location>
        <begin position="6"/>
        <end position="413"/>
    </location>
</feature>